<keyword evidence="2" id="KW-0547">Nucleotide-binding</keyword>
<dbReference type="EMBL" id="WSUT01000005">
    <property type="protein sequence ID" value="MWC44135.1"/>
    <property type="molecule type" value="Genomic_DNA"/>
</dbReference>
<name>A0A1G7ITB7_9SPHN</name>
<dbReference type="SMART" id="SM00382">
    <property type="entry name" value="AAA"/>
    <property type="match status" value="1"/>
</dbReference>
<evidence type="ECO:0000256" key="3">
    <source>
        <dbReference type="ARBA" id="ARBA00022840"/>
    </source>
</evidence>
<dbReference type="GO" id="GO:0005524">
    <property type="term" value="F:ATP binding"/>
    <property type="evidence" value="ECO:0007669"/>
    <property type="project" value="UniProtKB-KW"/>
</dbReference>
<reference evidence="7 10" key="2">
    <citation type="submission" date="2019-12" db="EMBL/GenBank/DDBJ databases">
        <authorList>
            <person name="Zheng J."/>
        </authorList>
    </citation>
    <scope>NUCLEOTIDE SEQUENCE [LARGE SCALE GENOMIC DNA]</scope>
    <source>
        <strain evidence="7 10">DSM 27347</strain>
    </source>
</reference>
<dbReference type="EMBL" id="FNBI01000002">
    <property type="protein sequence ID" value="SDF15835.1"/>
    <property type="molecule type" value="Genomic_DNA"/>
</dbReference>
<dbReference type="Pfam" id="PF00005">
    <property type="entry name" value="ABC_tran"/>
    <property type="match status" value="1"/>
</dbReference>
<evidence type="ECO:0000313" key="7">
    <source>
        <dbReference type="EMBL" id="MWC44135.1"/>
    </source>
</evidence>
<dbReference type="Proteomes" id="UP000323502">
    <property type="component" value="Unassembled WGS sequence"/>
</dbReference>
<dbReference type="PANTHER" id="PTHR42794">
    <property type="entry name" value="HEMIN IMPORT ATP-BINDING PROTEIN HMUV"/>
    <property type="match status" value="1"/>
</dbReference>
<keyword evidence="1" id="KW-0813">Transport</keyword>
<dbReference type="RefSeq" id="WP_149681758.1">
    <property type="nucleotide sequence ID" value="NZ_FNBI01000002.1"/>
</dbReference>
<reference evidence="8 9" key="1">
    <citation type="submission" date="2016-10" db="EMBL/GenBank/DDBJ databases">
        <authorList>
            <person name="Varghese N."/>
            <person name="Submissions S."/>
        </authorList>
    </citation>
    <scope>NUCLEOTIDE SEQUENCE [LARGE SCALE GENOMIC DNA]</scope>
    <source>
        <strain evidence="8 9">S7-754</strain>
    </source>
</reference>
<evidence type="ECO:0000313" key="10">
    <source>
        <dbReference type="Proteomes" id="UP000436801"/>
    </source>
</evidence>
<evidence type="ECO:0000259" key="6">
    <source>
        <dbReference type="PROSITE" id="PS50893"/>
    </source>
</evidence>
<accession>A0A1G7ITB7</accession>
<dbReference type="AlphaFoldDB" id="A0A1G7ITB7"/>
<dbReference type="GO" id="GO:0016887">
    <property type="term" value="F:ATP hydrolysis activity"/>
    <property type="evidence" value="ECO:0007669"/>
    <property type="project" value="InterPro"/>
</dbReference>
<dbReference type="Gene3D" id="3.40.50.300">
    <property type="entry name" value="P-loop containing nucleotide triphosphate hydrolases"/>
    <property type="match status" value="1"/>
</dbReference>
<comment type="function">
    <text evidence="5">Part of the ABC transporter complex HmuTUV involved in hemin import. Responsible for energy coupling to the transport system.</text>
</comment>
<proteinExistence type="predicted"/>
<dbReference type="PROSITE" id="PS50893">
    <property type="entry name" value="ABC_TRANSPORTER_2"/>
    <property type="match status" value="1"/>
</dbReference>
<gene>
    <name evidence="7" type="ORF">GQR91_10805</name>
    <name evidence="8" type="ORF">SAMN05216557_102372</name>
</gene>
<evidence type="ECO:0000256" key="1">
    <source>
        <dbReference type="ARBA" id="ARBA00022448"/>
    </source>
</evidence>
<dbReference type="InterPro" id="IPR027417">
    <property type="entry name" value="P-loop_NTPase"/>
</dbReference>
<evidence type="ECO:0000313" key="8">
    <source>
        <dbReference type="EMBL" id="SDF15835.1"/>
    </source>
</evidence>
<organism evidence="8 9">
    <name type="scientific">Sphingomonas carotinifaciens</name>
    <dbReference type="NCBI Taxonomy" id="1166323"/>
    <lineage>
        <taxon>Bacteria</taxon>
        <taxon>Pseudomonadati</taxon>
        <taxon>Pseudomonadota</taxon>
        <taxon>Alphaproteobacteria</taxon>
        <taxon>Sphingomonadales</taxon>
        <taxon>Sphingomonadaceae</taxon>
        <taxon>Sphingomonas</taxon>
    </lineage>
</organism>
<evidence type="ECO:0000256" key="4">
    <source>
        <dbReference type="ARBA" id="ARBA00022967"/>
    </source>
</evidence>
<dbReference type="PANTHER" id="PTHR42794:SF1">
    <property type="entry name" value="HEMIN IMPORT ATP-BINDING PROTEIN HMUV"/>
    <property type="match status" value="1"/>
</dbReference>
<feature type="domain" description="ABC transporter" evidence="6">
    <location>
        <begin position="4"/>
        <end position="238"/>
    </location>
</feature>
<keyword evidence="4" id="KW-1278">Translocase</keyword>
<evidence type="ECO:0000256" key="2">
    <source>
        <dbReference type="ARBA" id="ARBA00022741"/>
    </source>
</evidence>
<dbReference type="Proteomes" id="UP000436801">
    <property type="component" value="Unassembled WGS sequence"/>
</dbReference>
<keyword evidence="9" id="KW-1185">Reference proteome</keyword>
<evidence type="ECO:0000313" key="9">
    <source>
        <dbReference type="Proteomes" id="UP000323502"/>
    </source>
</evidence>
<protein>
    <submittedName>
        <fullName evidence="7">ATP-binding cassette domain-containing protein</fullName>
    </submittedName>
    <submittedName>
        <fullName evidence="8">Iron complex transport system ATP-binding protein</fullName>
    </submittedName>
</protein>
<evidence type="ECO:0000256" key="5">
    <source>
        <dbReference type="ARBA" id="ARBA00037066"/>
    </source>
</evidence>
<dbReference type="CDD" id="cd03214">
    <property type="entry name" value="ABC_Iron-Siderophores_B12_Hemin"/>
    <property type="match status" value="1"/>
</dbReference>
<sequence>MSVLAIEGVSLALGGNPVLHEVSFAFAQGRVTALLGPNGAGKSSLLSCVAGLRRPDAGRVTLDGAGVTALDRRERGRRIGLLPQDGDVHWNIDVATLVALGRLPHRGRWGETDADRAAVARAMAETDVEHLARRGVERLSGGERGRALLARVLAGEPDWLLADEPLASLDPAHQLDVLARLRAVADAGRGVVVVLHDLHLAGRIADDVVLLNRGRVVAAGAAEAVLTAPLIARTYGVAVEIGRTPGGHRFILPTARA</sequence>
<dbReference type="InterPro" id="IPR003439">
    <property type="entry name" value="ABC_transporter-like_ATP-bd"/>
</dbReference>
<dbReference type="InterPro" id="IPR003593">
    <property type="entry name" value="AAA+_ATPase"/>
</dbReference>
<dbReference type="SUPFAM" id="SSF52540">
    <property type="entry name" value="P-loop containing nucleoside triphosphate hydrolases"/>
    <property type="match status" value="1"/>
</dbReference>
<keyword evidence="3 8" id="KW-0067">ATP-binding</keyword>
<dbReference type="OrthoDB" id="9810077at2"/>